<feature type="compositionally biased region" description="Basic residues" evidence="1">
    <location>
        <begin position="28"/>
        <end position="38"/>
    </location>
</feature>
<feature type="compositionally biased region" description="Basic and acidic residues" evidence="1">
    <location>
        <begin position="79"/>
        <end position="90"/>
    </location>
</feature>
<feature type="transmembrane region" description="Helical" evidence="2">
    <location>
        <begin position="204"/>
        <end position="230"/>
    </location>
</feature>
<keyword evidence="5" id="KW-1185">Reference proteome</keyword>
<comment type="caution">
    <text evidence="4">The sequence shown here is derived from an EMBL/GenBank/DDBJ whole genome shotgun (WGS) entry which is preliminary data.</text>
</comment>
<feature type="domain" description="DUF7719" evidence="3">
    <location>
        <begin position="167"/>
        <end position="234"/>
    </location>
</feature>
<keyword evidence="2" id="KW-1133">Transmembrane helix</keyword>
<dbReference type="PANTHER" id="PTHR37846">
    <property type="entry name" value="YALI0B21296P"/>
    <property type="match status" value="1"/>
</dbReference>
<dbReference type="InterPro" id="IPR056136">
    <property type="entry name" value="DUF7719"/>
</dbReference>
<evidence type="ECO:0000313" key="4">
    <source>
        <dbReference type="EMBL" id="KAF2838154.1"/>
    </source>
</evidence>
<name>A0A9P4VS41_9PEZI</name>
<feature type="region of interest" description="Disordered" evidence="1">
    <location>
        <begin position="1"/>
        <end position="65"/>
    </location>
</feature>
<organism evidence="4 5">
    <name type="scientific">Patellaria atrata CBS 101060</name>
    <dbReference type="NCBI Taxonomy" id="1346257"/>
    <lineage>
        <taxon>Eukaryota</taxon>
        <taxon>Fungi</taxon>
        <taxon>Dikarya</taxon>
        <taxon>Ascomycota</taxon>
        <taxon>Pezizomycotina</taxon>
        <taxon>Dothideomycetes</taxon>
        <taxon>Dothideomycetes incertae sedis</taxon>
        <taxon>Patellariales</taxon>
        <taxon>Patellariaceae</taxon>
        <taxon>Patellaria</taxon>
    </lineage>
</organism>
<dbReference type="PANTHER" id="PTHR37846:SF1">
    <property type="entry name" value="DEACETYLASE-LIKE PROTEIN"/>
    <property type="match status" value="1"/>
</dbReference>
<keyword evidence="2" id="KW-0472">Membrane</keyword>
<dbReference type="Pfam" id="PF24841">
    <property type="entry name" value="DUF7719"/>
    <property type="match status" value="1"/>
</dbReference>
<evidence type="ECO:0000256" key="1">
    <source>
        <dbReference type="SAM" id="MobiDB-lite"/>
    </source>
</evidence>
<evidence type="ECO:0000256" key="2">
    <source>
        <dbReference type="SAM" id="Phobius"/>
    </source>
</evidence>
<gene>
    <name evidence="4" type="ORF">M501DRAFT_1005017</name>
</gene>
<evidence type="ECO:0000313" key="5">
    <source>
        <dbReference type="Proteomes" id="UP000799429"/>
    </source>
</evidence>
<dbReference type="OrthoDB" id="5597489at2759"/>
<feature type="transmembrane region" description="Helical" evidence="2">
    <location>
        <begin position="168"/>
        <end position="192"/>
    </location>
</feature>
<proteinExistence type="predicted"/>
<feature type="transmembrane region" description="Helical" evidence="2">
    <location>
        <begin position="137"/>
        <end position="156"/>
    </location>
</feature>
<protein>
    <recommendedName>
        <fullName evidence="3">DUF7719 domain-containing protein</fullName>
    </recommendedName>
</protein>
<reference evidence="4" key="1">
    <citation type="journal article" date="2020" name="Stud. Mycol.">
        <title>101 Dothideomycetes genomes: a test case for predicting lifestyles and emergence of pathogens.</title>
        <authorList>
            <person name="Haridas S."/>
            <person name="Albert R."/>
            <person name="Binder M."/>
            <person name="Bloem J."/>
            <person name="Labutti K."/>
            <person name="Salamov A."/>
            <person name="Andreopoulos B."/>
            <person name="Baker S."/>
            <person name="Barry K."/>
            <person name="Bills G."/>
            <person name="Bluhm B."/>
            <person name="Cannon C."/>
            <person name="Castanera R."/>
            <person name="Culley D."/>
            <person name="Daum C."/>
            <person name="Ezra D."/>
            <person name="Gonzalez J."/>
            <person name="Henrissat B."/>
            <person name="Kuo A."/>
            <person name="Liang C."/>
            <person name="Lipzen A."/>
            <person name="Lutzoni F."/>
            <person name="Magnuson J."/>
            <person name="Mondo S."/>
            <person name="Nolan M."/>
            <person name="Ohm R."/>
            <person name="Pangilinan J."/>
            <person name="Park H.-J."/>
            <person name="Ramirez L."/>
            <person name="Alfaro M."/>
            <person name="Sun H."/>
            <person name="Tritt A."/>
            <person name="Yoshinaga Y."/>
            <person name="Zwiers L.-H."/>
            <person name="Turgeon B."/>
            <person name="Goodwin S."/>
            <person name="Spatafora J."/>
            <person name="Crous P."/>
            <person name="Grigoriev I."/>
        </authorList>
    </citation>
    <scope>NUCLEOTIDE SEQUENCE</scope>
    <source>
        <strain evidence="4">CBS 101060</strain>
    </source>
</reference>
<dbReference type="AlphaFoldDB" id="A0A9P4VS41"/>
<feature type="compositionally biased region" description="Polar residues" evidence="1">
    <location>
        <begin position="1"/>
        <end position="19"/>
    </location>
</feature>
<dbReference type="Proteomes" id="UP000799429">
    <property type="component" value="Unassembled WGS sequence"/>
</dbReference>
<feature type="region of interest" description="Disordered" evidence="1">
    <location>
        <begin position="79"/>
        <end position="99"/>
    </location>
</feature>
<keyword evidence="2" id="KW-0812">Transmembrane</keyword>
<evidence type="ECO:0000259" key="3">
    <source>
        <dbReference type="Pfam" id="PF24841"/>
    </source>
</evidence>
<accession>A0A9P4VS41</accession>
<dbReference type="EMBL" id="MU006097">
    <property type="protein sequence ID" value="KAF2838154.1"/>
    <property type="molecule type" value="Genomic_DNA"/>
</dbReference>
<sequence length="236" mass="26198">MTVSVKLDNNLQLSPSTVSKPMDDTSTPRKRKDRRAASRKIGIPAKTYTPNIPLAQPDRSGPKGKTLFDLAEERQALLDAGKPFEKRTDDPSGSSTEEDFGPVGDALLYTLSLSMLHFTLDVIVHHQYRESISWSEIVTRMLAAMPVLFVVVYIMHTETANRFQVVRQGVFLGTAIAAGCYMVYSANVHGYYAVMKRAPPIGTLWVWGVVELKLPWALVSLGTVGGYLWWGGYEAF</sequence>